<dbReference type="PANTHER" id="PTHR33050">
    <property type="entry name" value="REVERSE TRANSCRIPTASE DOMAIN-CONTAINING PROTEIN"/>
    <property type="match status" value="1"/>
</dbReference>
<organism evidence="4 5">
    <name type="scientific">Collybiopsis confluens</name>
    <dbReference type="NCBI Taxonomy" id="2823264"/>
    <lineage>
        <taxon>Eukaryota</taxon>
        <taxon>Fungi</taxon>
        <taxon>Dikarya</taxon>
        <taxon>Basidiomycota</taxon>
        <taxon>Agaricomycotina</taxon>
        <taxon>Agaricomycetes</taxon>
        <taxon>Agaricomycetidae</taxon>
        <taxon>Agaricales</taxon>
        <taxon>Marasmiineae</taxon>
        <taxon>Omphalotaceae</taxon>
        <taxon>Collybiopsis</taxon>
    </lineage>
</organism>
<dbReference type="Gene3D" id="1.10.150.130">
    <property type="match status" value="1"/>
</dbReference>
<dbReference type="PANTHER" id="PTHR33050:SF7">
    <property type="entry name" value="RIBONUCLEASE H"/>
    <property type="match status" value="1"/>
</dbReference>
<feature type="compositionally biased region" description="Pro residues" evidence="3">
    <location>
        <begin position="931"/>
        <end position="940"/>
    </location>
</feature>
<proteinExistence type="predicted"/>
<accession>A0A8H5LGY2</accession>
<dbReference type="EMBL" id="JAACJN010000241">
    <property type="protein sequence ID" value="KAF5356723.1"/>
    <property type="molecule type" value="Genomic_DNA"/>
</dbReference>
<feature type="compositionally biased region" description="Low complexity" evidence="3">
    <location>
        <begin position="901"/>
        <end position="916"/>
    </location>
</feature>
<evidence type="ECO:0000313" key="5">
    <source>
        <dbReference type="Proteomes" id="UP000518752"/>
    </source>
</evidence>
<evidence type="ECO:0000256" key="2">
    <source>
        <dbReference type="ARBA" id="ARBA00023172"/>
    </source>
</evidence>
<evidence type="ECO:0000256" key="1">
    <source>
        <dbReference type="ARBA" id="ARBA00023125"/>
    </source>
</evidence>
<sequence>MTNTTNQSTSGGGTANQSQNPSNSSGSGNPANSGNIQNSTTIPPLPSSKRNIDPAHHIFFPTSDSLKDESRPRRTHNPDAVIPFLKRLSVEEKCERNRKIEQDNRRRLNEMIEHQSGSRPNPPSPSASFISLSEPELTQLARDKTLFERVKSNLAAESLAYIQRKVEELKLVVLGKRSRGSLPDELDGMLDPEKAEAVAKLARLLPRFEEVPYNPGKARKATIPRALYDAGKHVNLPIGFFTDKNLFYIETHLHSLPTTKHRAATSSATDYILDIKAVSKLLGIDESARNENLTYQEFREVADNNYEFESTRDKDGVNGSRAHFASNHFSFFLNHPESHDMYDWWKPRELKLRNDRIMYKAAFSLEAYNLVWSEIVMGRDTELLIEASVKKLRDESRIVRDMGGKVTGSKPFPGGSKTGSSDGYCLGCAEQGHRVDEHDNSKHRPLIWGKLSKGELVTPDRNRPSRICYGFNIRSCRRPSCKDAHIALAPPGTQACTLDIEKFHCTCPVNPHHKPYLVVCDNLGQFWTDNCTCFGASPASSNAGMISNAVVDIWRAAQVTPVFKYEDDLKLLRFPSGTTNIYRYDKNSALDIVRSLGVRWHPNKGDDDFTFITTYIGFLWDLALKRVSLPNDKRLKYLERIHLFLSEFSGVRVPLFAIESIHGTLCHISFVYPEGRSHLPALSNFMASFRSPHEESRGRYPSDTVLMELQWWLQELEKPNHFHQLKPKGPLLDHGIYVDASTEWGIGIVFEGRWAVFRLHPGWKIFGRDICWLETVAVELLFYFLESWNFQDVFIRIHSDNQGTIGAMEKVRSPNFWINMSIRRICSVVYPLFIIPDMVYPTQKFRYRLSSQMSLLVFFTMFSKWEPHAAVRPVVSTPVPRPAAAQISPPPDRQRFSGFHPRLPAPLLSRPSFSPSDPNPNHLPLSSAPRIPAPILPPSTPSSATRQDSSWGGEVFAISKRKQRKGHEIAVNALRPNVKAPDRLLAWSTPYSRAKKNEEFSSIPRHILDEGERLIGKALAGSTRSTYGAGLKEFHRWCDRENIAESSRMPAPEMLIVGFVAAHSGSVAGKTINSWLSAIRAWHVLHRAPWPAESFCVKYARKAARIEGSHLTRPRRNPITLQHLLALYVALDLTKPFHCAVWAVALLSFWGCRRLGELTVPGISKFDPKFHVSRLPSIDAYFINHDRKKIKFHIPWTKTTFERGADFIASQQPNVLCPCDAFRLHWKANSSVPEGFSLFGYIGDDDKPQHMVKSTFWNFVNDIWKYAGLLNVLGHSFRIGGAVELLLAGYPPHVVACIGGWNSLAFLVYWRQIEEIVMAQVDSAEDARWHKTSQDMANYRKSCNISEKMISDCLKGTDLNFDIVD</sequence>
<evidence type="ECO:0000313" key="4">
    <source>
        <dbReference type="EMBL" id="KAF5356723.1"/>
    </source>
</evidence>
<feature type="region of interest" description="Disordered" evidence="3">
    <location>
        <begin position="1"/>
        <end position="80"/>
    </location>
</feature>
<keyword evidence="2" id="KW-0233">DNA recombination</keyword>
<name>A0A8H5LGY2_9AGAR</name>
<gene>
    <name evidence="4" type="ORF">D9757_012527</name>
</gene>
<dbReference type="GO" id="GO:0015074">
    <property type="term" value="P:DNA integration"/>
    <property type="evidence" value="ECO:0007669"/>
    <property type="project" value="InterPro"/>
</dbReference>
<dbReference type="InterPro" id="IPR052055">
    <property type="entry name" value="Hepadnavirus_pol/RT"/>
</dbReference>
<dbReference type="Gene3D" id="1.10.443.10">
    <property type="entry name" value="Intergrase catalytic core"/>
    <property type="match status" value="1"/>
</dbReference>
<keyword evidence="5" id="KW-1185">Reference proteome</keyword>
<dbReference type="SUPFAM" id="SSF47823">
    <property type="entry name" value="lambda integrase-like, N-terminal domain"/>
    <property type="match status" value="1"/>
</dbReference>
<dbReference type="InterPro" id="IPR013762">
    <property type="entry name" value="Integrase-like_cat_sf"/>
</dbReference>
<dbReference type="InterPro" id="IPR011010">
    <property type="entry name" value="DNA_brk_join_enz"/>
</dbReference>
<dbReference type="GO" id="GO:0006310">
    <property type="term" value="P:DNA recombination"/>
    <property type="evidence" value="ECO:0007669"/>
    <property type="project" value="UniProtKB-KW"/>
</dbReference>
<comment type="caution">
    <text evidence="4">The sequence shown here is derived from an EMBL/GenBank/DDBJ whole genome shotgun (WGS) entry which is preliminary data.</text>
</comment>
<dbReference type="OrthoDB" id="3266428at2759"/>
<reference evidence="4 5" key="1">
    <citation type="journal article" date="2020" name="ISME J.">
        <title>Uncovering the hidden diversity of litter-decomposition mechanisms in mushroom-forming fungi.</title>
        <authorList>
            <person name="Floudas D."/>
            <person name="Bentzer J."/>
            <person name="Ahren D."/>
            <person name="Johansson T."/>
            <person name="Persson P."/>
            <person name="Tunlid A."/>
        </authorList>
    </citation>
    <scope>NUCLEOTIDE SEQUENCE [LARGE SCALE GENOMIC DNA]</scope>
    <source>
        <strain evidence="4 5">CBS 406.79</strain>
    </source>
</reference>
<dbReference type="SUPFAM" id="SSF56349">
    <property type="entry name" value="DNA breaking-rejoining enzymes"/>
    <property type="match status" value="1"/>
</dbReference>
<keyword evidence="1" id="KW-0238">DNA-binding</keyword>
<feature type="compositionally biased region" description="Low complexity" evidence="3">
    <location>
        <begin position="1"/>
        <end position="35"/>
    </location>
</feature>
<feature type="region of interest" description="Disordered" evidence="3">
    <location>
        <begin position="880"/>
        <end position="951"/>
    </location>
</feature>
<dbReference type="InterPro" id="IPR010998">
    <property type="entry name" value="Integrase_recombinase_N"/>
</dbReference>
<evidence type="ECO:0000256" key="3">
    <source>
        <dbReference type="SAM" id="MobiDB-lite"/>
    </source>
</evidence>
<protein>
    <submittedName>
        <fullName evidence="4">Uncharacterized protein</fullName>
    </submittedName>
</protein>
<feature type="compositionally biased region" description="Polar residues" evidence="3">
    <location>
        <begin position="941"/>
        <end position="950"/>
    </location>
</feature>
<dbReference type="Proteomes" id="UP000518752">
    <property type="component" value="Unassembled WGS sequence"/>
</dbReference>
<dbReference type="GO" id="GO:0003677">
    <property type="term" value="F:DNA binding"/>
    <property type="evidence" value="ECO:0007669"/>
    <property type="project" value="UniProtKB-KW"/>
</dbReference>